<name>A0A1Q3EIJ8_LENED</name>
<keyword evidence="3" id="KW-1185">Reference proteome</keyword>
<gene>
    <name evidence="2" type="ORF">LENED_009000</name>
</gene>
<dbReference type="Proteomes" id="UP000188533">
    <property type="component" value="Unassembled WGS sequence"/>
</dbReference>
<feature type="transmembrane region" description="Helical" evidence="1">
    <location>
        <begin position="31"/>
        <end position="51"/>
    </location>
</feature>
<evidence type="ECO:0000313" key="3">
    <source>
        <dbReference type="Proteomes" id="UP000188533"/>
    </source>
</evidence>
<dbReference type="AlphaFoldDB" id="A0A1Q3EIJ8"/>
<dbReference type="EMBL" id="BDGU01000393">
    <property type="protein sequence ID" value="GAW07038.1"/>
    <property type="molecule type" value="Genomic_DNA"/>
</dbReference>
<protein>
    <submittedName>
        <fullName evidence="2">Uncharacterized protein</fullName>
    </submittedName>
</protein>
<reference evidence="2 3" key="2">
    <citation type="submission" date="2017-02" db="EMBL/GenBank/DDBJ databases">
        <title>A genome survey and senescence transcriptome analysis in Lentinula edodes.</title>
        <authorList>
            <person name="Sakamoto Y."/>
            <person name="Nakade K."/>
            <person name="Sato S."/>
            <person name="Yoshida Y."/>
            <person name="Miyazaki K."/>
            <person name="Natsume S."/>
            <person name="Konno N."/>
        </authorList>
    </citation>
    <scope>NUCLEOTIDE SEQUENCE [LARGE SCALE GENOMIC DNA]</scope>
    <source>
        <strain evidence="2 3">NBRC 111202</strain>
    </source>
</reference>
<feature type="transmembrane region" description="Helical" evidence="1">
    <location>
        <begin position="72"/>
        <end position="91"/>
    </location>
</feature>
<proteinExistence type="predicted"/>
<keyword evidence="1" id="KW-0472">Membrane</keyword>
<evidence type="ECO:0000313" key="2">
    <source>
        <dbReference type="EMBL" id="GAW07038.1"/>
    </source>
</evidence>
<organism evidence="2 3">
    <name type="scientific">Lentinula edodes</name>
    <name type="common">Shiitake mushroom</name>
    <name type="synonym">Lentinus edodes</name>
    <dbReference type="NCBI Taxonomy" id="5353"/>
    <lineage>
        <taxon>Eukaryota</taxon>
        <taxon>Fungi</taxon>
        <taxon>Dikarya</taxon>
        <taxon>Basidiomycota</taxon>
        <taxon>Agaricomycotina</taxon>
        <taxon>Agaricomycetes</taxon>
        <taxon>Agaricomycetidae</taxon>
        <taxon>Agaricales</taxon>
        <taxon>Marasmiineae</taxon>
        <taxon>Omphalotaceae</taxon>
        <taxon>Lentinula</taxon>
    </lineage>
</organism>
<reference evidence="2 3" key="1">
    <citation type="submission" date="2016-08" db="EMBL/GenBank/DDBJ databases">
        <authorList>
            <consortium name="Lentinula edodes genome sequencing consortium"/>
            <person name="Sakamoto Y."/>
            <person name="Nakade K."/>
            <person name="Sato S."/>
            <person name="Yoshida Y."/>
            <person name="Miyazaki K."/>
            <person name="Natsume S."/>
            <person name="Konno N."/>
        </authorList>
    </citation>
    <scope>NUCLEOTIDE SEQUENCE [LARGE SCALE GENOMIC DNA]</scope>
    <source>
        <strain evidence="2 3">NBRC 111202</strain>
    </source>
</reference>
<keyword evidence="1" id="KW-1133">Transmembrane helix</keyword>
<evidence type="ECO:0000256" key="1">
    <source>
        <dbReference type="SAM" id="Phobius"/>
    </source>
</evidence>
<sequence length="274" mass="30193">MCPEENLQVLGKPLSLDLQLMIYTAPSYGHHTYGSCLKFLIQGAFMLSIILTDDLPYRHPLLKGLLRNSPTYLRSLGSLLIGVTVIGVWYYNICSRCANCQYCSLNILVILEVIEFRKLKCRTNAPAAPPNAQYKRECWRRVGVALSPCHPTLTHPRRAGLFYSHPNSQDKRLKRWSPSSYQSQKSYAMYFCSALTAVITLGAVHSALALPVQGPPGFGPWDGAVGVPVAPGIPIPPANIPGPPLHGDEQVLVTVEENLSHLSAHLAYHPNVSR</sequence>
<accession>A0A1Q3EIJ8</accession>
<keyword evidence="1" id="KW-0812">Transmembrane</keyword>
<comment type="caution">
    <text evidence="2">The sequence shown here is derived from an EMBL/GenBank/DDBJ whole genome shotgun (WGS) entry which is preliminary data.</text>
</comment>